<dbReference type="Pfam" id="PF02824">
    <property type="entry name" value="TGS"/>
    <property type="match status" value="1"/>
</dbReference>
<keyword evidence="1" id="KW-0677">Repeat</keyword>
<dbReference type="Proteomes" id="UP000489600">
    <property type="component" value="Unassembled WGS sequence"/>
</dbReference>
<dbReference type="Pfam" id="PF01926">
    <property type="entry name" value="MMR_HSR1"/>
    <property type="match status" value="1"/>
</dbReference>
<evidence type="ECO:0000259" key="8">
    <source>
        <dbReference type="PROSITE" id="PS51880"/>
    </source>
</evidence>
<dbReference type="PANTHER" id="PTHR47926">
    <property type="entry name" value="PENTATRICOPEPTIDE REPEAT-CONTAINING PROTEIN"/>
    <property type="match status" value="1"/>
</dbReference>
<evidence type="ECO:0000256" key="5">
    <source>
        <dbReference type="SAM" id="Coils"/>
    </source>
</evidence>
<dbReference type="InterPro" id="IPR012676">
    <property type="entry name" value="TGS-like"/>
</dbReference>
<feature type="domain" description="OBG-type G" evidence="7">
    <location>
        <begin position="1025"/>
        <end position="1250"/>
    </location>
</feature>
<reference evidence="9" key="1">
    <citation type="submission" date="2019-07" db="EMBL/GenBank/DDBJ databases">
        <authorList>
            <person name="Dittberner H."/>
        </authorList>
    </citation>
    <scope>NUCLEOTIDE SEQUENCE [LARGE SCALE GENOMIC DNA]</scope>
</reference>
<feature type="domain" description="TGS" evidence="8">
    <location>
        <begin position="1250"/>
        <end position="1326"/>
    </location>
</feature>
<dbReference type="Pfam" id="PF20431">
    <property type="entry name" value="E_motif"/>
    <property type="match status" value="1"/>
</dbReference>
<evidence type="ECO:0000256" key="6">
    <source>
        <dbReference type="SAM" id="MobiDB-lite"/>
    </source>
</evidence>
<dbReference type="PROSITE" id="PS00905">
    <property type="entry name" value="GTP1_OBG"/>
    <property type="match status" value="1"/>
</dbReference>
<keyword evidence="5" id="KW-0175">Coiled coil</keyword>
<evidence type="ECO:0000256" key="4">
    <source>
        <dbReference type="PROSITE-ProRule" id="PRU00708"/>
    </source>
</evidence>
<feature type="repeat" description="PPR" evidence="4">
    <location>
        <begin position="79"/>
        <end position="113"/>
    </location>
</feature>
<keyword evidence="2" id="KW-0547">Nucleotide-binding</keyword>
<protein>
    <recommendedName>
        <fullName evidence="11">OBG-type G domain-containing protein</fullName>
    </recommendedName>
</protein>
<dbReference type="InterPro" id="IPR005225">
    <property type="entry name" value="Small_GTP-bd"/>
</dbReference>
<dbReference type="InterPro" id="IPR046848">
    <property type="entry name" value="E_motif"/>
</dbReference>
<evidence type="ECO:0008006" key="11">
    <source>
        <dbReference type="Google" id="ProtNLM"/>
    </source>
</evidence>
<dbReference type="InterPro" id="IPR027417">
    <property type="entry name" value="P-loop_NTPase"/>
</dbReference>
<dbReference type="GO" id="GO:0005525">
    <property type="term" value="F:GTP binding"/>
    <property type="evidence" value="ECO:0007669"/>
    <property type="project" value="UniProtKB-KW"/>
</dbReference>
<dbReference type="FunFam" id="1.25.40.10:FF:000361">
    <property type="entry name" value="Pentatricopeptide repeat-containing protein chloroplastic"/>
    <property type="match status" value="1"/>
</dbReference>
<dbReference type="Gene3D" id="3.10.20.30">
    <property type="match status" value="1"/>
</dbReference>
<dbReference type="GO" id="GO:0003924">
    <property type="term" value="F:GTPase activity"/>
    <property type="evidence" value="ECO:0007669"/>
    <property type="project" value="InterPro"/>
</dbReference>
<feature type="coiled-coil region" evidence="5">
    <location>
        <begin position="954"/>
        <end position="981"/>
    </location>
</feature>
<dbReference type="SUPFAM" id="SSF48452">
    <property type="entry name" value="TPR-like"/>
    <property type="match status" value="1"/>
</dbReference>
<dbReference type="PROSITE" id="PS51710">
    <property type="entry name" value="G_OBG"/>
    <property type="match status" value="1"/>
</dbReference>
<dbReference type="GO" id="GO:0003723">
    <property type="term" value="F:RNA binding"/>
    <property type="evidence" value="ECO:0007669"/>
    <property type="project" value="InterPro"/>
</dbReference>
<dbReference type="PROSITE" id="PS51880">
    <property type="entry name" value="TGS"/>
    <property type="match status" value="1"/>
</dbReference>
<accession>A0A565C7V3</accession>
<feature type="repeat" description="PPR" evidence="4">
    <location>
        <begin position="316"/>
        <end position="350"/>
    </location>
</feature>
<dbReference type="FunFam" id="1.25.40.10:FF:000958">
    <property type="entry name" value="Pentatricopeptide repeat-containing protein At4g39530"/>
    <property type="match status" value="1"/>
</dbReference>
<evidence type="ECO:0000256" key="1">
    <source>
        <dbReference type="ARBA" id="ARBA00022737"/>
    </source>
</evidence>
<dbReference type="SUPFAM" id="SSF81271">
    <property type="entry name" value="TGS-like"/>
    <property type="match status" value="1"/>
</dbReference>
<organism evidence="9 10">
    <name type="scientific">Arabis nemorensis</name>
    <dbReference type="NCBI Taxonomy" id="586526"/>
    <lineage>
        <taxon>Eukaryota</taxon>
        <taxon>Viridiplantae</taxon>
        <taxon>Streptophyta</taxon>
        <taxon>Embryophyta</taxon>
        <taxon>Tracheophyta</taxon>
        <taxon>Spermatophyta</taxon>
        <taxon>Magnoliopsida</taxon>
        <taxon>eudicotyledons</taxon>
        <taxon>Gunneridae</taxon>
        <taxon>Pentapetalae</taxon>
        <taxon>rosids</taxon>
        <taxon>malvids</taxon>
        <taxon>Brassicales</taxon>
        <taxon>Brassicaceae</taxon>
        <taxon>Arabideae</taxon>
        <taxon>Arabis</taxon>
    </lineage>
</organism>
<feature type="repeat" description="PPR" evidence="4">
    <location>
        <begin position="657"/>
        <end position="691"/>
    </location>
</feature>
<dbReference type="CDD" id="cd01896">
    <property type="entry name" value="DRG"/>
    <property type="match status" value="1"/>
</dbReference>
<dbReference type="FunFam" id="1.25.40.10:FF:000957">
    <property type="entry name" value="Pentatricopeptide repeat-containing protein At4g39530"/>
    <property type="match status" value="1"/>
</dbReference>
<dbReference type="PRINTS" id="PR00326">
    <property type="entry name" value="GTP1OBG"/>
</dbReference>
<evidence type="ECO:0000313" key="9">
    <source>
        <dbReference type="EMBL" id="VVB09731.1"/>
    </source>
</evidence>
<dbReference type="FunFam" id="1.25.40.10:FF:000353">
    <property type="entry name" value="Pentatricopeptide repeat-containing protein At4g39530"/>
    <property type="match status" value="1"/>
</dbReference>
<dbReference type="InterPro" id="IPR012675">
    <property type="entry name" value="Beta-grasp_dom_sf"/>
</dbReference>
<keyword evidence="3" id="KW-0342">GTP-binding</keyword>
<feature type="region of interest" description="Disordered" evidence="6">
    <location>
        <begin position="885"/>
        <end position="914"/>
    </location>
</feature>
<feature type="repeat" description="PPR" evidence="4">
    <location>
        <begin position="758"/>
        <end position="792"/>
    </location>
</feature>
<dbReference type="NCBIfam" id="TIGR00756">
    <property type="entry name" value="PPR"/>
    <property type="match status" value="2"/>
</dbReference>
<dbReference type="EMBL" id="CABITT030000007">
    <property type="protein sequence ID" value="VVB09731.1"/>
    <property type="molecule type" value="Genomic_DNA"/>
</dbReference>
<feature type="compositionally biased region" description="Basic and acidic residues" evidence="6">
    <location>
        <begin position="889"/>
        <end position="914"/>
    </location>
</feature>
<dbReference type="FunFam" id="3.10.20.30:FF:000003">
    <property type="entry name" value="Developmentally-regulated GTP-binding protein 1"/>
    <property type="match status" value="1"/>
</dbReference>
<feature type="repeat" description="PPR" evidence="4">
    <location>
        <begin position="622"/>
        <end position="656"/>
    </location>
</feature>
<dbReference type="PROSITE" id="PS51375">
    <property type="entry name" value="PPR"/>
    <property type="match status" value="8"/>
</dbReference>
<dbReference type="InterPro" id="IPR006073">
    <property type="entry name" value="GTP-bd"/>
</dbReference>
<dbReference type="GO" id="GO:0019003">
    <property type="term" value="F:GDP binding"/>
    <property type="evidence" value="ECO:0007669"/>
    <property type="project" value="UniProtKB-ARBA"/>
</dbReference>
<comment type="caution">
    <text evidence="9">The sequence shown here is derived from an EMBL/GenBank/DDBJ whole genome shotgun (WGS) entry which is preliminary data.</text>
</comment>
<dbReference type="OrthoDB" id="1882346at2759"/>
<dbReference type="CDD" id="cd17230">
    <property type="entry name" value="TGS_DRG1"/>
    <property type="match status" value="1"/>
</dbReference>
<dbReference type="InterPro" id="IPR046960">
    <property type="entry name" value="PPR_At4g14850-like_plant"/>
</dbReference>
<keyword evidence="10" id="KW-1185">Reference proteome</keyword>
<feature type="repeat" description="PPR" evidence="4">
    <location>
        <begin position="521"/>
        <end position="555"/>
    </location>
</feature>
<dbReference type="InterPro" id="IPR031167">
    <property type="entry name" value="G_OBG"/>
</dbReference>
<evidence type="ECO:0000256" key="3">
    <source>
        <dbReference type="ARBA" id="ARBA00023134"/>
    </source>
</evidence>
<proteinExistence type="predicted"/>
<dbReference type="InterPro" id="IPR045001">
    <property type="entry name" value="DRG"/>
</dbReference>
<dbReference type="GO" id="GO:0009451">
    <property type="term" value="P:RNA modification"/>
    <property type="evidence" value="ECO:0007669"/>
    <property type="project" value="InterPro"/>
</dbReference>
<dbReference type="InterPro" id="IPR004095">
    <property type="entry name" value="TGS"/>
</dbReference>
<dbReference type="FunFam" id="1.25.40.10:FF:000090">
    <property type="entry name" value="Pentatricopeptide repeat-containing protein, chloroplastic"/>
    <property type="match status" value="1"/>
</dbReference>
<dbReference type="Pfam" id="PF16897">
    <property type="entry name" value="MMR_HSR1_Xtn"/>
    <property type="match status" value="1"/>
</dbReference>
<dbReference type="InterPro" id="IPR002885">
    <property type="entry name" value="PPR_rpt"/>
</dbReference>
<dbReference type="FunFam" id="3.40.50.300:FF:000740">
    <property type="entry name" value="Putative GTP-binding protein 1"/>
    <property type="match status" value="1"/>
</dbReference>
<dbReference type="SUPFAM" id="SSF52540">
    <property type="entry name" value="P-loop containing nucleoside triphosphate hydrolases"/>
    <property type="match status" value="1"/>
</dbReference>
<dbReference type="InterPro" id="IPR031662">
    <property type="entry name" value="GTP-binding_2"/>
</dbReference>
<evidence type="ECO:0000259" key="7">
    <source>
        <dbReference type="PROSITE" id="PS51710"/>
    </source>
</evidence>
<dbReference type="InterPro" id="IPR011990">
    <property type="entry name" value="TPR-like_helical_dom_sf"/>
</dbReference>
<name>A0A565C7V3_9BRAS</name>
<dbReference type="Pfam" id="PF13041">
    <property type="entry name" value="PPR_2"/>
    <property type="match status" value="2"/>
</dbReference>
<dbReference type="NCBIfam" id="TIGR00231">
    <property type="entry name" value="small_GTP"/>
    <property type="match status" value="1"/>
</dbReference>
<sequence>MRSHGHWRKVQEMIRFYSPSSSSYSSLLEFVNADFPSTLGIRGRREFSRLLKLRESDDDPFLYHNVVHGQIIVSGFESDTYLSNVLMNSYSKAGVMVYVRKLFDKMPERNLVTWSTMVSACNHHGFYEESLVVFSEFWRTRKNSPNEYILSSFIRACSRLDGSSGHSMVFQLQSFLVKSGFDRDVYVGTLLIDFYLKEGDIDYARLVFDALPEKSTVTWTTMISGCVKMGGSYVSLQLFYQLMEANTVPDGYILSAVLSACSILLFIEGGKQIHAHILRHGHEMDASLINVLIDTYVKCGRVTSGRKLFDGMWNKNIISWTTILSGYKENSLYKEAMELFSRMSNFGLKPDVYACCSILTSCASLHALEYGRHVHAYIIKANLGNDSYVTNSLIDMYAKCDCLTDARKVFDIFAADDVVLFNAMIEGYSRLGTQWELHEALNIFCDMRFRLIRPSLLTFVSLLRASASLTSLELCKQIHGLMFKYGVHLDIFAGSALIDVYSNCYCLKDSRLVFDEMKEKDLVVWNSMFSGYIQQSENEEALNLFLKLQISRERPDEFTFADMVTAAGNLASLQLGQEFHCQLLKRGLECNPYITNALLDMYAKCGSPEDAHKAFNSAASRDVVCWNSVISSYANHGEGIKALQMLERMMNEGIEPNYITFVGVLSACSHAGLVEDGLESFELMLRLGIEPETEHYVCMVSLLGRAGRLNEARELIEKMPCKPPAIVWRSLLSGCAKAGNIELAEHAAEMAISLDPTDSGSFTLLSNIYASKGMWSDAKKVRERMKSDGVVKEPGRSWIEIDKKVHIFLSKDKSHRNANQIYKVLDDFLVQIKELSGICVDQVTEQSGKLKEVSSLIVSRKKELTSMLVELKLIKDDYNQKQKQKQMIRVKDEPEKKEEAAMPNPEKKLKNSREQRAKINTRLGSNPKEDSKFTPGSLLSFFVSLKPFMLETALSDSTATMATIMQKIKEIEDEMGRTQKNKATSQHLGLLKAKLAKLRRDLLAPPTKGGGGAGEGFDVTKSGDSRVGLVGFPSVGKSTLLNKLTGTFSEVASYEFTTLTCIPGVITYRGAKIQLLDLPGIIEGAKDGKGRGRQVISTARTCNCILIVLDAIKPITHKRLIEKELEGFGIRLNKEPPNLTFRKKDKGGINLTSTVTTTHLDLETVKAICSEYRMHNADITLRYDATADDLIDVIEGSRIYMPCIYAVNKIDQITLEELEILDKLPHYCPISAHLEWNLDGLLDKIWEYLDLTRIYTKPKAMNPDYDDPVILSSKKRTVEDFCVRIHKDMLKQFKYALVWGSSAKHKPQRVGKEHELEDEDVVQIVKKI</sequence>
<evidence type="ECO:0000256" key="2">
    <source>
        <dbReference type="ARBA" id="ARBA00022741"/>
    </source>
</evidence>
<feature type="repeat" description="PPR" evidence="4">
    <location>
        <begin position="215"/>
        <end position="249"/>
    </location>
</feature>
<dbReference type="PANTHER" id="PTHR47926:SF527">
    <property type="entry name" value="PENTATRICOPEPTIDE REPEAT-CONTAINING PROTEIN"/>
    <property type="match status" value="1"/>
</dbReference>
<feature type="repeat" description="PPR" evidence="4">
    <location>
        <begin position="417"/>
        <end position="454"/>
    </location>
</feature>
<dbReference type="Gene3D" id="6.10.140.1070">
    <property type="match status" value="2"/>
</dbReference>
<dbReference type="Pfam" id="PF01535">
    <property type="entry name" value="PPR"/>
    <property type="match status" value="8"/>
</dbReference>
<dbReference type="InterPro" id="IPR006074">
    <property type="entry name" value="GTP1-OBG_CS"/>
</dbReference>
<dbReference type="Gene3D" id="1.25.40.10">
    <property type="entry name" value="Tetratricopeptide repeat domain"/>
    <property type="match status" value="6"/>
</dbReference>
<gene>
    <name evidence="9" type="ORF">ANE_LOCUS20175</name>
</gene>
<evidence type="ECO:0000313" key="10">
    <source>
        <dbReference type="Proteomes" id="UP000489600"/>
    </source>
</evidence>